<gene>
    <name evidence="1" type="ORF">FB561_2779</name>
</gene>
<dbReference type="AlphaFoldDB" id="A0A561BS73"/>
<reference evidence="1 2" key="1">
    <citation type="submission" date="2019-06" db="EMBL/GenBank/DDBJ databases">
        <title>Sequencing the genomes of 1000 actinobacteria strains.</title>
        <authorList>
            <person name="Klenk H.-P."/>
        </authorList>
    </citation>
    <scope>NUCLEOTIDE SEQUENCE [LARGE SCALE GENOMIC DNA]</scope>
    <source>
        <strain evidence="1 2">DSM 24683</strain>
    </source>
</reference>
<evidence type="ECO:0000313" key="1">
    <source>
        <dbReference type="EMBL" id="TWD81659.1"/>
    </source>
</evidence>
<name>A0A561BS73_9ACTN</name>
<protein>
    <submittedName>
        <fullName evidence="1">Uncharacterized protein</fullName>
    </submittedName>
</protein>
<keyword evidence="2" id="KW-1185">Reference proteome</keyword>
<evidence type="ECO:0000313" key="2">
    <source>
        <dbReference type="Proteomes" id="UP000318380"/>
    </source>
</evidence>
<proteinExistence type="predicted"/>
<comment type="caution">
    <text evidence="1">The sequence shown here is derived from an EMBL/GenBank/DDBJ whole genome shotgun (WGS) entry which is preliminary data.</text>
</comment>
<dbReference type="EMBL" id="VIVK01000001">
    <property type="protein sequence ID" value="TWD81659.1"/>
    <property type="molecule type" value="Genomic_DNA"/>
</dbReference>
<organism evidence="1 2">
    <name type="scientific">Kribbella amoyensis</name>
    <dbReference type="NCBI Taxonomy" id="996641"/>
    <lineage>
        <taxon>Bacteria</taxon>
        <taxon>Bacillati</taxon>
        <taxon>Actinomycetota</taxon>
        <taxon>Actinomycetes</taxon>
        <taxon>Propionibacteriales</taxon>
        <taxon>Kribbellaceae</taxon>
        <taxon>Kribbella</taxon>
    </lineage>
</organism>
<accession>A0A561BS73</accession>
<dbReference type="Proteomes" id="UP000318380">
    <property type="component" value="Unassembled WGS sequence"/>
</dbReference>
<sequence>MTDNTPPAGHQPDDFDVAVQAVTRAIRAMNNNQRPGDGSEFITHLIAAVAANLGSSAAVITSRPGSWEAAGVRELLASTVGEDDEYLISHRTAPVEVVIDPEETLDDLGIYQAYEASADHIGRQLFGARYEAVEQPGPDGQPVMVRRGQLTIDELEQIEAVDDLIWDLYDADLATYRAAVADTITSEAERLRNDPHSQLPPHLSVTVRLLDPNNPADNRADQTNGWEPGIESQLFQHAREATPLPGGLLPDWSNYRMHEEILAAGHWPHLRIPELARYGVPTTPKEN</sequence>